<dbReference type="EMBL" id="ABCC02000029">
    <property type="protein sequence ID" value="EDP16520.1"/>
    <property type="molecule type" value="Genomic_DNA"/>
</dbReference>
<sequence length="61" mass="6687">MKFSKRRVGGNRCLHGLLFMGFSLWDSLYGTLFMGLSLWASFYLPSAAALLSGLPELPGFG</sequence>
<dbReference type="AlphaFoldDB" id="A8RSE0"/>
<protein>
    <submittedName>
        <fullName evidence="1">Uncharacterized protein</fullName>
    </submittedName>
</protein>
<evidence type="ECO:0000313" key="2">
    <source>
        <dbReference type="Proteomes" id="UP000005396"/>
    </source>
</evidence>
<dbReference type="PaxDb" id="411902-CLOBOL_03288"/>
<proteinExistence type="predicted"/>
<accession>A8RSE0</accession>
<name>A8RSE0_ENTBW</name>
<organism evidence="1 2">
    <name type="scientific">Enterocloster bolteae (strain ATCC BAA-613 / DSM 15670 / CCUG 46953 / JCM 12243 / WAL 16351)</name>
    <name type="common">Clostridium bolteae</name>
    <dbReference type="NCBI Taxonomy" id="411902"/>
    <lineage>
        <taxon>Bacteria</taxon>
        <taxon>Bacillati</taxon>
        <taxon>Bacillota</taxon>
        <taxon>Clostridia</taxon>
        <taxon>Lachnospirales</taxon>
        <taxon>Lachnospiraceae</taxon>
        <taxon>Enterocloster</taxon>
    </lineage>
</organism>
<gene>
    <name evidence="1" type="ORF">CLOBOL_03288</name>
</gene>
<reference evidence="1 2" key="2">
    <citation type="submission" date="2007-09" db="EMBL/GenBank/DDBJ databases">
        <title>Draft genome sequence of Clostridium bolteae (ATCC BAA-613).</title>
        <authorList>
            <person name="Sudarsanam P."/>
            <person name="Ley R."/>
            <person name="Guruge J."/>
            <person name="Turnbaugh P.J."/>
            <person name="Mahowald M."/>
            <person name="Liep D."/>
            <person name="Gordon J."/>
        </authorList>
    </citation>
    <scope>NUCLEOTIDE SEQUENCE [LARGE SCALE GENOMIC DNA]</scope>
    <source>
        <strain evidence="2">ATCC BAA-613 / DSM 15670 / CCUG 46953 / JCM 12243 / WAL 16351</strain>
    </source>
</reference>
<evidence type="ECO:0000313" key="1">
    <source>
        <dbReference type="EMBL" id="EDP16520.1"/>
    </source>
</evidence>
<dbReference type="Proteomes" id="UP000005396">
    <property type="component" value="Unassembled WGS sequence"/>
</dbReference>
<reference evidence="1 2" key="1">
    <citation type="submission" date="2007-08" db="EMBL/GenBank/DDBJ databases">
        <authorList>
            <person name="Fulton L."/>
            <person name="Clifton S."/>
            <person name="Fulton B."/>
            <person name="Xu J."/>
            <person name="Minx P."/>
            <person name="Pepin K.H."/>
            <person name="Johnson M."/>
            <person name="Thiruvilangam P."/>
            <person name="Bhonagiri V."/>
            <person name="Nash W.E."/>
            <person name="Mardis E.R."/>
            <person name="Wilson R.K."/>
        </authorList>
    </citation>
    <scope>NUCLEOTIDE SEQUENCE [LARGE SCALE GENOMIC DNA]</scope>
    <source>
        <strain evidence="2">ATCC BAA-613 / DSM 15670 / CCUG 46953 / JCM 12243 / WAL 16351</strain>
    </source>
</reference>
<dbReference type="HOGENOM" id="CLU_208974_0_0_9"/>
<comment type="caution">
    <text evidence="1">The sequence shown here is derived from an EMBL/GenBank/DDBJ whole genome shotgun (WGS) entry which is preliminary data.</text>
</comment>